<sequence length="371" mass="41431">MAALQTPSLRDLFETQDPELRLPRAEIYKFQITEPTERDVQLIQPPTHAALNVPARFASEYPTIPDHVIQRNFWMELGYKVASHFAPDNVHLIPQGILTVGTSPVVAQHCLWQHIHHPVNTVMVAKHPTYRTAPHFLPTLTPLPLHSGRDGQYYDKRRADEEERAKAAETECLGTGPASQMAKRIDRLMRRKRNAQAQEPVTRPGHLAAFPTKPLGSDFASIGNGWPGEGNIRSITLEIMSKPGAITNSVEDFLKGYDTRSPDDQLGRLGMAHNAFGQTAQWLLQEASKHACNCAVQHVSFSDANVTVLVQFFQLPIHALPNERWSVDACGSARAVAILDWRTMSASDILATYIGFYEHAFHTVSREEALL</sequence>
<comment type="caution">
    <text evidence="1">The sequence shown here is derived from an EMBL/GenBank/DDBJ whole genome shotgun (WGS) entry which is preliminary data.</text>
</comment>
<reference evidence="1" key="1">
    <citation type="journal article" date="2021" name="Nat. Commun.">
        <title>Genetic determinants of endophytism in the Arabidopsis root mycobiome.</title>
        <authorList>
            <person name="Mesny F."/>
            <person name="Miyauchi S."/>
            <person name="Thiergart T."/>
            <person name="Pickel B."/>
            <person name="Atanasova L."/>
            <person name="Karlsson M."/>
            <person name="Huettel B."/>
            <person name="Barry K.W."/>
            <person name="Haridas S."/>
            <person name="Chen C."/>
            <person name="Bauer D."/>
            <person name="Andreopoulos W."/>
            <person name="Pangilinan J."/>
            <person name="LaButti K."/>
            <person name="Riley R."/>
            <person name="Lipzen A."/>
            <person name="Clum A."/>
            <person name="Drula E."/>
            <person name="Henrissat B."/>
            <person name="Kohler A."/>
            <person name="Grigoriev I.V."/>
            <person name="Martin F.M."/>
            <person name="Hacquard S."/>
        </authorList>
    </citation>
    <scope>NUCLEOTIDE SEQUENCE</scope>
    <source>
        <strain evidence="1">MPI-SDFR-AT-0117</strain>
    </source>
</reference>
<evidence type="ECO:0000313" key="2">
    <source>
        <dbReference type="Proteomes" id="UP000770015"/>
    </source>
</evidence>
<name>A0A9P8V920_9PEZI</name>
<dbReference type="EMBL" id="JAGSXJ010000016">
    <property type="protein sequence ID" value="KAH6685003.1"/>
    <property type="molecule type" value="Genomic_DNA"/>
</dbReference>
<keyword evidence="2" id="KW-1185">Reference proteome</keyword>
<dbReference type="AlphaFoldDB" id="A0A9P8V920"/>
<proteinExistence type="predicted"/>
<evidence type="ECO:0000313" key="1">
    <source>
        <dbReference type="EMBL" id="KAH6685003.1"/>
    </source>
</evidence>
<accession>A0A9P8V920</accession>
<dbReference type="Proteomes" id="UP000770015">
    <property type="component" value="Unassembled WGS sequence"/>
</dbReference>
<organism evidence="1 2">
    <name type="scientific">Plectosphaerella plurivora</name>
    <dbReference type="NCBI Taxonomy" id="936078"/>
    <lineage>
        <taxon>Eukaryota</taxon>
        <taxon>Fungi</taxon>
        <taxon>Dikarya</taxon>
        <taxon>Ascomycota</taxon>
        <taxon>Pezizomycotina</taxon>
        <taxon>Sordariomycetes</taxon>
        <taxon>Hypocreomycetidae</taxon>
        <taxon>Glomerellales</taxon>
        <taxon>Plectosphaerellaceae</taxon>
        <taxon>Plectosphaerella</taxon>
    </lineage>
</organism>
<protein>
    <submittedName>
        <fullName evidence="1">Uncharacterized protein</fullName>
    </submittedName>
</protein>
<gene>
    <name evidence="1" type="ORF">F5X68DRAFT_233436</name>
</gene>